<reference evidence="2 3" key="1">
    <citation type="journal article" date="2015" name="Nature">
        <title>rRNA introns, odd ribosomes, and small enigmatic genomes across a large radiation of phyla.</title>
        <authorList>
            <person name="Brown C.T."/>
            <person name="Hug L.A."/>
            <person name="Thomas B.C."/>
            <person name="Sharon I."/>
            <person name="Castelle C.J."/>
            <person name="Singh A."/>
            <person name="Wilkins M.J."/>
            <person name="Williams K.H."/>
            <person name="Banfield J.F."/>
        </authorList>
    </citation>
    <scope>NUCLEOTIDE SEQUENCE [LARGE SCALE GENOMIC DNA]</scope>
</reference>
<sequence>MIVAGGIVFMAGGASEKNVSLGKAMMLNAVIGLGIALAAWVVINTLLGFLTGNISLPWNRISC</sequence>
<accession>A0A0G1P6D0</accession>
<proteinExistence type="predicted"/>
<keyword evidence="1" id="KW-0472">Membrane</keyword>
<feature type="transmembrane region" description="Helical" evidence="1">
    <location>
        <begin position="25"/>
        <end position="50"/>
    </location>
</feature>
<comment type="caution">
    <text evidence="2">The sequence shown here is derived from an EMBL/GenBank/DDBJ whole genome shotgun (WGS) entry which is preliminary data.</text>
</comment>
<evidence type="ECO:0000313" key="2">
    <source>
        <dbReference type="EMBL" id="KKT91964.1"/>
    </source>
</evidence>
<name>A0A0G1P6D0_9BACT</name>
<gene>
    <name evidence="2" type="ORF">UW92_C0007G0010</name>
</gene>
<organism evidence="2 3">
    <name type="scientific">Candidatus Jorgensenbacteria bacterium GW2011_GWA2_45_13</name>
    <dbReference type="NCBI Taxonomy" id="1618662"/>
    <lineage>
        <taxon>Bacteria</taxon>
        <taxon>Candidatus Joergenseniibacteriota</taxon>
    </lineage>
</organism>
<dbReference type="AlphaFoldDB" id="A0A0G1P6D0"/>
<protein>
    <submittedName>
        <fullName evidence="2">Uncharacterized protein</fullName>
    </submittedName>
</protein>
<evidence type="ECO:0000256" key="1">
    <source>
        <dbReference type="SAM" id="Phobius"/>
    </source>
</evidence>
<dbReference type="EMBL" id="LCKF01000007">
    <property type="protein sequence ID" value="KKT91964.1"/>
    <property type="molecule type" value="Genomic_DNA"/>
</dbReference>
<keyword evidence="1" id="KW-1133">Transmembrane helix</keyword>
<keyword evidence="1" id="KW-0812">Transmembrane</keyword>
<evidence type="ECO:0000313" key="3">
    <source>
        <dbReference type="Proteomes" id="UP000033966"/>
    </source>
</evidence>
<dbReference type="Proteomes" id="UP000033966">
    <property type="component" value="Unassembled WGS sequence"/>
</dbReference>